<feature type="compositionally biased region" description="Polar residues" evidence="2">
    <location>
        <begin position="408"/>
        <end position="420"/>
    </location>
</feature>
<dbReference type="EMBL" id="CP086360">
    <property type="protein sequence ID" value="UNI21687.1"/>
    <property type="molecule type" value="Genomic_DNA"/>
</dbReference>
<feature type="compositionally biased region" description="Polar residues" evidence="2">
    <location>
        <begin position="382"/>
        <end position="393"/>
    </location>
</feature>
<feature type="compositionally biased region" description="Low complexity" evidence="2">
    <location>
        <begin position="350"/>
        <end position="361"/>
    </location>
</feature>
<reference evidence="4" key="1">
    <citation type="submission" date="2021-11" db="EMBL/GenBank/DDBJ databases">
        <title>Purpureocillium_takamizusanense_genome.</title>
        <authorList>
            <person name="Nguyen N.-H."/>
        </authorList>
    </citation>
    <scope>NUCLEOTIDE SEQUENCE</scope>
    <source>
        <strain evidence="4">PT3</strain>
    </source>
</reference>
<feature type="compositionally biased region" description="Low complexity" evidence="2">
    <location>
        <begin position="421"/>
        <end position="432"/>
    </location>
</feature>
<gene>
    <name evidence="4" type="ORF">JDV02_007656</name>
</gene>
<dbReference type="GeneID" id="72069604"/>
<evidence type="ECO:0000256" key="2">
    <source>
        <dbReference type="SAM" id="MobiDB-lite"/>
    </source>
</evidence>
<name>A0A9Q8QM13_9HYPO</name>
<dbReference type="InterPro" id="IPR005556">
    <property type="entry name" value="SUN"/>
</dbReference>
<protein>
    <submittedName>
        <fullName evidence="4">Uncharacterized protein</fullName>
    </submittedName>
</protein>
<evidence type="ECO:0000256" key="1">
    <source>
        <dbReference type="ARBA" id="ARBA00010579"/>
    </source>
</evidence>
<feature type="chain" id="PRO_5040498232" evidence="3">
    <location>
        <begin position="25"/>
        <end position="468"/>
    </location>
</feature>
<dbReference type="InterPro" id="IPR053088">
    <property type="entry name" value="Beta-glucosidase/SUN-like"/>
</dbReference>
<dbReference type="AlphaFoldDB" id="A0A9Q8QM13"/>
<feature type="region of interest" description="Disordered" evidence="2">
    <location>
        <begin position="320"/>
        <end position="448"/>
    </location>
</feature>
<evidence type="ECO:0000256" key="3">
    <source>
        <dbReference type="SAM" id="SignalP"/>
    </source>
</evidence>
<keyword evidence="3" id="KW-0732">Signal</keyword>
<dbReference type="OrthoDB" id="5554151at2759"/>
<dbReference type="KEGG" id="ptkz:JDV02_007656"/>
<accession>A0A9Q8QM13</accession>
<comment type="similarity">
    <text evidence="1">Belongs to the SUN family.</text>
</comment>
<dbReference type="Proteomes" id="UP000829364">
    <property type="component" value="Chromosome 7"/>
</dbReference>
<sequence length="468" mass="48973">MKLSSLQALLASATIALSGTGVEASSAHQRLHQLDRKVSHLGGHGHAHAHFQSENESVKKRAGTCSFFQHESVLAVTPSGMNAGWGIPSDRECTCGSYCPYVCKSPLLLAQWKPGTTYKPAESMLGGLFCDKSGELSKPFPDRPYCVRGVESVKVINKCKSQLSWCQTMLPGDESMIIPTLIKTESLIAVPDEKYWASTAAHYYINPPGTGEEDCKWGDDKEPIGNWAPFVAGANAAGGKTYVKLGWNPKWEEQPKFKASGPGFGLRVECPDGGCNGLPCEIDPSSGSGKVGSKLAATGAGGSDFCVVTVEEGKMAHIVMFDGSGGPKPSSPKQETSTSAPPPPPPPKETSTTVQPTTSTSSPPPMTPSSSVAATTNSTSSEVYTTPESTATSTKKELPTLVPGIFHENTTTSTGSNLNITSTVSGPSTTSSDEPPKTHHTVNEAGRQQGSAAVAGLVVAFIAAAVLF</sequence>
<dbReference type="PANTHER" id="PTHR31654:SF0">
    <property type="entry name" value="SECRETED BETA-GLUCOSIDASE ADG3-RELATED"/>
    <property type="match status" value="1"/>
</dbReference>
<keyword evidence="5" id="KW-1185">Reference proteome</keyword>
<organism evidence="4 5">
    <name type="scientific">Purpureocillium takamizusanense</name>
    <dbReference type="NCBI Taxonomy" id="2060973"/>
    <lineage>
        <taxon>Eukaryota</taxon>
        <taxon>Fungi</taxon>
        <taxon>Dikarya</taxon>
        <taxon>Ascomycota</taxon>
        <taxon>Pezizomycotina</taxon>
        <taxon>Sordariomycetes</taxon>
        <taxon>Hypocreomycetidae</taxon>
        <taxon>Hypocreales</taxon>
        <taxon>Ophiocordycipitaceae</taxon>
        <taxon>Purpureocillium</taxon>
    </lineage>
</organism>
<evidence type="ECO:0000313" key="5">
    <source>
        <dbReference type="Proteomes" id="UP000829364"/>
    </source>
</evidence>
<dbReference type="Pfam" id="PF03856">
    <property type="entry name" value="SUN"/>
    <property type="match status" value="1"/>
</dbReference>
<evidence type="ECO:0000313" key="4">
    <source>
        <dbReference type="EMBL" id="UNI21687.1"/>
    </source>
</evidence>
<dbReference type="RefSeq" id="XP_047845168.1">
    <property type="nucleotide sequence ID" value="XM_047989169.1"/>
</dbReference>
<feature type="signal peptide" evidence="3">
    <location>
        <begin position="1"/>
        <end position="24"/>
    </location>
</feature>
<dbReference type="PANTHER" id="PTHR31654">
    <property type="entry name" value="SECRETED BETA-GLUCOSIDASE ADG3-RELATED"/>
    <property type="match status" value="1"/>
</dbReference>
<proteinExistence type="inferred from homology"/>
<feature type="compositionally biased region" description="Low complexity" evidence="2">
    <location>
        <begin position="368"/>
        <end position="381"/>
    </location>
</feature>